<accession>A0A7U2EXM5</accession>
<dbReference type="VEuPathDB" id="FungiDB:JI435_403150"/>
<sequence length="72" mass="7945">MSLCRVRMYGAANCLESTSPTSPTASKHKSHTSKSPYSEPTGHATPRHHRIRNPSFLLLCTTISKPVVPERV</sequence>
<name>A0A7U2EXM5_PHANO</name>
<organism evidence="2 3">
    <name type="scientific">Phaeosphaeria nodorum (strain SN15 / ATCC MYA-4574 / FGSC 10173)</name>
    <name type="common">Glume blotch fungus</name>
    <name type="synonym">Parastagonospora nodorum</name>
    <dbReference type="NCBI Taxonomy" id="321614"/>
    <lineage>
        <taxon>Eukaryota</taxon>
        <taxon>Fungi</taxon>
        <taxon>Dikarya</taxon>
        <taxon>Ascomycota</taxon>
        <taxon>Pezizomycotina</taxon>
        <taxon>Dothideomycetes</taxon>
        <taxon>Pleosporomycetidae</taxon>
        <taxon>Pleosporales</taxon>
        <taxon>Pleosporineae</taxon>
        <taxon>Phaeosphaeriaceae</taxon>
        <taxon>Parastagonospora</taxon>
    </lineage>
</organism>
<protein>
    <submittedName>
        <fullName evidence="2">Uncharacterized protein</fullName>
    </submittedName>
</protein>
<evidence type="ECO:0000313" key="2">
    <source>
        <dbReference type="EMBL" id="QRC92915.1"/>
    </source>
</evidence>
<keyword evidence="3" id="KW-1185">Reference proteome</keyword>
<reference evidence="3" key="1">
    <citation type="journal article" date="2021" name="BMC Genomics">
        <title>Chromosome-level genome assembly and manually-curated proteome of model necrotroph Parastagonospora nodorum Sn15 reveals a genome-wide trove of candidate effector homologs, and redundancy of virulence-related functions within an accessory chromosome.</title>
        <authorList>
            <person name="Bertazzoni S."/>
            <person name="Jones D.A.B."/>
            <person name="Phan H.T."/>
            <person name="Tan K.-C."/>
            <person name="Hane J.K."/>
        </authorList>
    </citation>
    <scope>NUCLEOTIDE SEQUENCE [LARGE SCALE GENOMIC DNA]</scope>
    <source>
        <strain evidence="3">SN15 / ATCC MYA-4574 / FGSC 10173)</strain>
    </source>
</reference>
<gene>
    <name evidence="2" type="ORF">JI435_403150</name>
</gene>
<evidence type="ECO:0000256" key="1">
    <source>
        <dbReference type="SAM" id="MobiDB-lite"/>
    </source>
</evidence>
<dbReference type="EMBL" id="CP069024">
    <property type="protein sequence ID" value="QRC92915.1"/>
    <property type="molecule type" value="Genomic_DNA"/>
</dbReference>
<dbReference type="AlphaFoldDB" id="A0A7U2EXM5"/>
<feature type="region of interest" description="Disordered" evidence="1">
    <location>
        <begin position="15"/>
        <end position="51"/>
    </location>
</feature>
<evidence type="ECO:0000313" key="3">
    <source>
        <dbReference type="Proteomes" id="UP000663193"/>
    </source>
</evidence>
<proteinExistence type="predicted"/>
<dbReference type="Proteomes" id="UP000663193">
    <property type="component" value="Chromosome 2"/>
</dbReference>